<evidence type="ECO:0000313" key="4">
    <source>
        <dbReference type="EMBL" id="PIE25543.1"/>
    </source>
</evidence>
<proteinExistence type="inferred from homology"/>
<dbReference type="PANTHER" id="PTHR30035:SF3">
    <property type="entry name" value="INTERMEMBRANE PHOSPHOLIPID TRANSPORT SYSTEM LIPOPROTEIN MLAA"/>
    <property type="match status" value="1"/>
</dbReference>
<evidence type="ECO:0000256" key="2">
    <source>
        <dbReference type="ARBA" id="ARBA00022729"/>
    </source>
</evidence>
<dbReference type="PANTHER" id="PTHR30035">
    <property type="entry name" value="LIPOPROTEIN VACJ-RELATED"/>
    <property type="match status" value="1"/>
</dbReference>
<feature type="signal peptide" evidence="3">
    <location>
        <begin position="1"/>
        <end position="24"/>
    </location>
</feature>
<comment type="caution">
    <text evidence="4">The sequence shown here is derived from an EMBL/GenBank/DDBJ whole genome shotgun (WGS) entry which is preliminary data.</text>
</comment>
<dbReference type="PRINTS" id="PR01805">
    <property type="entry name" value="VACJLIPOPROT"/>
</dbReference>
<dbReference type="EMBL" id="PDSH01000003">
    <property type="protein sequence ID" value="PIE25543.1"/>
    <property type="molecule type" value="Genomic_DNA"/>
</dbReference>
<organism evidence="4 5">
    <name type="scientific">Neptuniibacter caesariensis</name>
    <dbReference type="NCBI Taxonomy" id="207954"/>
    <lineage>
        <taxon>Bacteria</taxon>
        <taxon>Pseudomonadati</taxon>
        <taxon>Pseudomonadota</taxon>
        <taxon>Gammaproteobacteria</taxon>
        <taxon>Oceanospirillales</taxon>
        <taxon>Oceanospirillaceae</taxon>
        <taxon>Neptuniibacter</taxon>
    </lineage>
</organism>
<dbReference type="STRING" id="207954.MED92_13943"/>
<name>A0A2G6JQ54_NEPCE</name>
<protein>
    <recommendedName>
        <fullName evidence="6">ABC transporter</fullName>
    </recommendedName>
</protein>
<comment type="similarity">
    <text evidence="1">Belongs to the MlaA family.</text>
</comment>
<evidence type="ECO:0000256" key="1">
    <source>
        <dbReference type="ARBA" id="ARBA00010634"/>
    </source>
</evidence>
<dbReference type="Proteomes" id="UP000243469">
    <property type="component" value="Unassembled WGS sequence"/>
</dbReference>
<accession>A0A2G6JQ54</accession>
<reference evidence="4 5" key="1">
    <citation type="submission" date="2017-10" db="EMBL/GenBank/DDBJ databases">
        <title>Novel microbial diversity and functional potential in the marine mammal oral microbiome.</title>
        <authorList>
            <person name="Dudek N.K."/>
            <person name="Sun C.L."/>
            <person name="Burstein D."/>
            <person name="Kantor R.S."/>
            <person name="Aliaga Goltsman D.S."/>
            <person name="Bik E.M."/>
            <person name="Thomas B.C."/>
            <person name="Banfield J.F."/>
            <person name="Relman D.A."/>
        </authorList>
    </citation>
    <scope>NUCLEOTIDE SEQUENCE [LARGE SCALE GENOMIC DNA]</scope>
    <source>
        <strain evidence="4">DOLJORAL78_47_21</strain>
    </source>
</reference>
<dbReference type="AlphaFoldDB" id="A0A2G6JQ54"/>
<sequence length="233" mass="25386">MTNKLNGLLLAGTLVATLAQPVSATEVNVDPWEGFNRVMFNFNDGLDTYALKPLAKGYQAVMPDPAEKGVSNFFANLADVGTLLNNLLQGKFEHAGLDFARISFNTTIGLGGLIDVATPMGIEKHDEDFGQTFGYWGVASGPYLVLPFFGPTTVRDGIGMVPDAMVDPILDVDDAGARNALYITRVVSGRANLLAKEELISGDKYTFLRDAYLQKRRYEIADGNIEDYDDSNF</sequence>
<evidence type="ECO:0000313" key="5">
    <source>
        <dbReference type="Proteomes" id="UP000243469"/>
    </source>
</evidence>
<keyword evidence="2 3" id="KW-0732">Signal</keyword>
<feature type="chain" id="PRO_5013674061" description="ABC transporter" evidence="3">
    <location>
        <begin position="25"/>
        <end position="233"/>
    </location>
</feature>
<dbReference type="GO" id="GO:0120010">
    <property type="term" value="P:intermembrane phospholipid transfer"/>
    <property type="evidence" value="ECO:0007669"/>
    <property type="project" value="TreeGrafter"/>
</dbReference>
<dbReference type="Pfam" id="PF04333">
    <property type="entry name" value="MlaA"/>
    <property type="match status" value="1"/>
</dbReference>
<evidence type="ECO:0000256" key="3">
    <source>
        <dbReference type="SAM" id="SignalP"/>
    </source>
</evidence>
<dbReference type="InterPro" id="IPR007428">
    <property type="entry name" value="MlaA"/>
</dbReference>
<gene>
    <name evidence="4" type="ORF">CSA60_00210</name>
</gene>
<evidence type="ECO:0008006" key="6">
    <source>
        <dbReference type="Google" id="ProtNLM"/>
    </source>
</evidence>
<dbReference type="GO" id="GO:0016020">
    <property type="term" value="C:membrane"/>
    <property type="evidence" value="ECO:0007669"/>
    <property type="project" value="InterPro"/>
</dbReference>